<dbReference type="Proteomes" id="UP000060699">
    <property type="component" value="Chromosome"/>
</dbReference>
<protein>
    <submittedName>
        <fullName evidence="1">Uncharacterized protein</fullName>
    </submittedName>
</protein>
<accession>A0A0U3CGD8</accession>
<dbReference type="RefSeq" id="WP_058935814.1">
    <property type="nucleotide sequence ID" value="NZ_CP013729.1"/>
</dbReference>
<sequence length="145" mass="15734" precursor="true">MKFQFLLALSAALSAPVAQAADEVTRVEVRSLDVRRAADIVMTYQVVCQDHAYTFTAPMSPVNRRALSLFVLIRAGDSRNVDLSDTELGRLMRDPAGTGELGFGCGDGVYVRYQGARLPKPGGPLEPVTVLFRLGKDGGFSTERQ</sequence>
<gene>
    <name evidence="1" type="ORF">RD2015_3294</name>
</gene>
<dbReference type="AlphaFoldDB" id="A0A0U3CGD8"/>
<keyword evidence="2" id="KW-1185">Reference proteome</keyword>
<name>A0A0U3CGD8_9BURK</name>
<evidence type="ECO:0000313" key="2">
    <source>
        <dbReference type="Proteomes" id="UP000060699"/>
    </source>
</evidence>
<dbReference type="EMBL" id="CP013729">
    <property type="protein sequence ID" value="ALV07752.1"/>
    <property type="molecule type" value="Genomic_DNA"/>
</dbReference>
<dbReference type="OrthoDB" id="10016017at2"/>
<proteinExistence type="predicted"/>
<dbReference type="STRING" id="76731.RD2015_3294"/>
<organism evidence="1 2">
    <name type="scientific">Roseateles depolymerans</name>
    <dbReference type="NCBI Taxonomy" id="76731"/>
    <lineage>
        <taxon>Bacteria</taxon>
        <taxon>Pseudomonadati</taxon>
        <taxon>Pseudomonadota</taxon>
        <taxon>Betaproteobacteria</taxon>
        <taxon>Burkholderiales</taxon>
        <taxon>Sphaerotilaceae</taxon>
        <taxon>Roseateles</taxon>
    </lineage>
</organism>
<reference evidence="1 2" key="1">
    <citation type="submission" date="2015-12" db="EMBL/GenBank/DDBJ databases">
        <title>Complete genome of Roseateles depolymerans KCTC 42856.</title>
        <authorList>
            <person name="Kim K.M."/>
        </authorList>
    </citation>
    <scope>NUCLEOTIDE SEQUENCE [LARGE SCALE GENOMIC DNA]</scope>
    <source>
        <strain evidence="1 2">KCTC 42856</strain>
    </source>
</reference>
<dbReference type="KEGG" id="rdp:RD2015_3294"/>
<evidence type="ECO:0000313" key="1">
    <source>
        <dbReference type="EMBL" id="ALV07752.1"/>
    </source>
</evidence>